<dbReference type="SMART" id="SM00886">
    <property type="entry name" value="Dabb"/>
    <property type="match status" value="2"/>
</dbReference>
<dbReference type="InterPro" id="IPR013097">
    <property type="entry name" value="Dabb"/>
</dbReference>
<reference evidence="3 4" key="1">
    <citation type="submission" date="2019-06" db="EMBL/GenBank/DDBJ databases">
        <title>A chromosomal-level reference genome of Carpinus fangiana (Coryloideae, Betulaceae).</title>
        <authorList>
            <person name="Yang X."/>
            <person name="Wang Z."/>
            <person name="Zhang L."/>
            <person name="Hao G."/>
            <person name="Liu J."/>
            <person name="Yang Y."/>
        </authorList>
    </citation>
    <scope>NUCLEOTIDE SEQUENCE [LARGE SCALE GENOMIC DNA]</scope>
    <source>
        <strain evidence="3">Cfa_2016G</strain>
        <tissue evidence="3">Leaf</tissue>
    </source>
</reference>
<feature type="domain" description="Stress-response A/B barrel" evidence="2">
    <location>
        <begin position="8"/>
        <end position="102"/>
    </location>
</feature>
<protein>
    <recommendedName>
        <fullName evidence="2">Stress-response A/B barrel domain-containing protein</fullName>
    </recommendedName>
</protein>
<proteinExistence type="predicted"/>
<dbReference type="OrthoDB" id="42919at2759"/>
<dbReference type="Gene3D" id="3.30.70.100">
    <property type="match status" value="2"/>
</dbReference>
<dbReference type="PANTHER" id="PTHR33178:SF3">
    <property type="entry name" value="STRESS-RESPONSE A_B BARREL DOMAIN-CONTAINING PROTEIN UP3"/>
    <property type="match status" value="1"/>
</dbReference>
<dbReference type="EMBL" id="CM017321">
    <property type="protein sequence ID" value="KAE7995667.1"/>
    <property type="molecule type" value="Genomic_DNA"/>
</dbReference>
<sequence>MSSQTQTIEHVVLFKVKENADPSQVTAWLDALNGLIFLDQVLHLSACPILRTRTSSSLSFTHILHSRYSSQNHLAAYSAHPSHVSAVKEYQPLIEDIMAVDWVFVADDLHVAPLPPGSAIRVTSLKLKDNLGDDVKAEILGGIKGVNDRFGEISQFSFGENFSPGRAKGFSVAWLSVFPGQNELETVAGNGDLVILEEKVKGFVESELIVDFVVPPPKSASV</sequence>
<dbReference type="InterPro" id="IPR044662">
    <property type="entry name" value="HS1/DABB1-like"/>
</dbReference>
<dbReference type="PANTHER" id="PTHR33178">
    <property type="match status" value="1"/>
</dbReference>
<keyword evidence="4" id="KW-1185">Reference proteome</keyword>
<evidence type="ECO:0000313" key="4">
    <source>
        <dbReference type="Proteomes" id="UP000327013"/>
    </source>
</evidence>
<dbReference type="AlphaFoldDB" id="A0A5N6Q8V1"/>
<dbReference type="SUPFAM" id="SSF54909">
    <property type="entry name" value="Dimeric alpha+beta barrel"/>
    <property type="match status" value="2"/>
</dbReference>
<dbReference type="PROSITE" id="PS51502">
    <property type="entry name" value="S_R_A_B_BARREL"/>
    <property type="match status" value="2"/>
</dbReference>
<dbReference type="InterPro" id="IPR011008">
    <property type="entry name" value="Dimeric_a/b-barrel"/>
</dbReference>
<organism evidence="3 4">
    <name type="scientific">Carpinus fangiana</name>
    <dbReference type="NCBI Taxonomy" id="176857"/>
    <lineage>
        <taxon>Eukaryota</taxon>
        <taxon>Viridiplantae</taxon>
        <taxon>Streptophyta</taxon>
        <taxon>Embryophyta</taxon>
        <taxon>Tracheophyta</taxon>
        <taxon>Spermatophyta</taxon>
        <taxon>Magnoliopsida</taxon>
        <taxon>eudicotyledons</taxon>
        <taxon>Gunneridae</taxon>
        <taxon>Pentapetalae</taxon>
        <taxon>rosids</taxon>
        <taxon>fabids</taxon>
        <taxon>Fagales</taxon>
        <taxon>Betulaceae</taxon>
        <taxon>Carpinus</taxon>
    </lineage>
</organism>
<evidence type="ECO:0000313" key="3">
    <source>
        <dbReference type="EMBL" id="KAE7995667.1"/>
    </source>
</evidence>
<name>A0A5N6Q8V1_9ROSI</name>
<accession>A0A5N6Q8V1</accession>
<dbReference type="Proteomes" id="UP000327013">
    <property type="component" value="Chromosome 1"/>
</dbReference>
<feature type="domain" description="Stress-response A/B barrel" evidence="2">
    <location>
        <begin position="119"/>
        <end position="212"/>
    </location>
</feature>
<gene>
    <name evidence="3" type="ORF">FH972_000438</name>
</gene>
<evidence type="ECO:0000256" key="1">
    <source>
        <dbReference type="ARBA" id="ARBA00011738"/>
    </source>
</evidence>
<comment type="subunit">
    <text evidence="1">Homodimer.</text>
</comment>
<dbReference type="Pfam" id="PF07876">
    <property type="entry name" value="Dabb"/>
    <property type="match status" value="2"/>
</dbReference>
<evidence type="ECO:0000259" key="2">
    <source>
        <dbReference type="PROSITE" id="PS51502"/>
    </source>
</evidence>